<evidence type="ECO:0000313" key="5">
    <source>
        <dbReference type="Proteomes" id="UP000224174"/>
    </source>
</evidence>
<evidence type="ECO:0000313" key="7">
    <source>
        <dbReference type="Proteomes" id="UP000226351"/>
    </source>
</evidence>
<evidence type="ECO:0000313" key="6">
    <source>
        <dbReference type="Proteomes" id="UP000225361"/>
    </source>
</evidence>
<evidence type="ECO:0000313" key="1">
    <source>
        <dbReference type="EMBL" id="AOO10209.1"/>
    </source>
</evidence>
<proteinExistence type="predicted"/>
<evidence type="ECO:0000313" key="3">
    <source>
        <dbReference type="EMBL" id="AOO11092.1"/>
    </source>
</evidence>
<reference evidence="4 8" key="2">
    <citation type="submission" date="2019-02" db="EMBL/GenBank/DDBJ databases">
        <title>Diversity in Cyanophage Genomes from Southern New England Coastal Waters.</title>
        <authorList>
            <person name="Marston M.F."/>
        </authorList>
    </citation>
    <scope>NUCLEOTIDE SEQUENCE [LARGE SCALE GENOMIC DNA]</scope>
    <source>
        <strain evidence="4">RW_03_0617</strain>
    </source>
</reference>
<sequence length="89" mass="10374">MQLLPNAIVSATYRRETRFFFDDDTSASEFKTIKKLTSFPDSGDVRRLTLREWQEMNPSIVRMTFNDTPVLVDNTPDEIARFKIANLSR</sequence>
<dbReference type="EMBL" id="KX349286">
    <property type="protein sequence ID" value="AOO10432.1"/>
    <property type="molecule type" value="Genomic_DNA"/>
</dbReference>
<name>A0A1D7SBU3_9CAUD</name>
<organism evidence="3 7">
    <name type="scientific">Synechococcus phage S-RIM8</name>
    <dbReference type="NCBI Taxonomy" id="756278"/>
    <lineage>
        <taxon>Viruses</taxon>
        <taxon>Duplodnaviria</taxon>
        <taxon>Heunggongvirae</taxon>
        <taxon>Uroviricota</taxon>
        <taxon>Caudoviricetes</taxon>
        <taxon>Pantevenvirales</taxon>
        <taxon>Kyanoviridae</taxon>
        <taxon>Neptunevirus</taxon>
        <taxon>Neptunevirus srim18</taxon>
    </lineage>
</organism>
<dbReference type="Proteomes" id="UP000226351">
    <property type="component" value="Segment"/>
</dbReference>
<evidence type="ECO:0000313" key="8">
    <source>
        <dbReference type="Proteomes" id="UP000301580"/>
    </source>
</evidence>
<dbReference type="Proteomes" id="UP000301580">
    <property type="component" value="Segment"/>
</dbReference>
<accession>A0A1D7SBU3</accession>
<reference evidence="5 6" key="1">
    <citation type="journal article" date="2016" name="Environ. Microbiol.">
        <title>Genomic diversification of marine cyanophages into stable ecotypes.</title>
        <authorList>
            <person name="Marston M.F."/>
            <person name="Martiny J.B."/>
        </authorList>
    </citation>
    <scope>NUCLEOTIDE SEQUENCE [LARGE SCALE GENOMIC DNA]</scope>
    <source>
        <strain evidence="1">RW_01_0212_WH8101</strain>
        <strain evidence="2">RW_03_0807_WH8101</strain>
        <strain evidence="3">RW_22_0300</strain>
    </source>
</reference>
<protein>
    <submittedName>
        <fullName evidence="3">Uncharacterized protein</fullName>
    </submittedName>
</protein>
<dbReference type="Proteomes" id="UP000225361">
    <property type="component" value="Segment"/>
</dbReference>
<evidence type="ECO:0000313" key="4">
    <source>
        <dbReference type="EMBL" id="QBQ75389.1"/>
    </source>
</evidence>
<dbReference type="EMBL" id="MK493323">
    <property type="protein sequence ID" value="QBQ75389.1"/>
    <property type="molecule type" value="Genomic_DNA"/>
</dbReference>
<gene>
    <name evidence="1" type="ORF">RW01021201_061</name>
    <name evidence="4" type="ORF">RW030617_061</name>
    <name evidence="2" type="ORF">RW03080701_063</name>
    <name evidence="3" type="ORF">RW220300_061</name>
</gene>
<keyword evidence="7" id="KW-1185">Reference proteome</keyword>
<dbReference type="EMBL" id="KX349285">
    <property type="protein sequence ID" value="AOO10209.1"/>
    <property type="molecule type" value="Genomic_DNA"/>
</dbReference>
<dbReference type="Proteomes" id="UP000224174">
    <property type="component" value="Segment"/>
</dbReference>
<dbReference type="EMBL" id="KX349289">
    <property type="protein sequence ID" value="AOO11092.1"/>
    <property type="molecule type" value="Genomic_DNA"/>
</dbReference>
<evidence type="ECO:0000313" key="2">
    <source>
        <dbReference type="EMBL" id="AOO10432.1"/>
    </source>
</evidence>